<dbReference type="RefSeq" id="WP_101659322.1">
    <property type="nucleotide sequence ID" value="NZ_PKGZ01000001.1"/>
</dbReference>
<evidence type="ECO:0000313" key="2">
    <source>
        <dbReference type="EMBL" id="PKY91977.1"/>
    </source>
</evidence>
<dbReference type="Pfam" id="PF00501">
    <property type="entry name" value="AMP-binding"/>
    <property type="match status" value="1"/>
</dbReference>
<protein>
    <submittedName>
        <fullName evidence="2">Acetate--CoA ligase</fullName>
    </submittedName>
</protein>
<gene>
    <name evidence="2" type="ORF">CYJ27_00620</name>
</gene>
<evidence type="ECO:0000259" key="1">
    <source>
        <dbReference type="Pfam" id="PF00501"/>
    </source>
</evidence>
<name>A0A2I1K8P1_9LACT</name>
<dbReference type="EMBL" id="PKGZ01000001">
    <property type="protein sequence ID" value="PKY91977.1"/>
    <property type="molecule type" value="Genomic_DNA"/>
</dbReference>
<dbReference type="GO" id="GO:0016874">
    <property type="term" value="F:ligase activity"/>
    <property type="evidence" value="ECO:0007669"/>
    <property type="project" value="UniProtKB-KW"/>
</dbReference>
<dbReference type="InterPro" id="IPR050237">
    <property type="entry name" value="ATP-dep_AMP-bd_enzyme"/>
</dbReference>
<organism evidence="2 3">
    <name type="scientific">Aerococcus christensenii</name>
    <dbReference type="NCBI Taxonomy" id="87541"/>
    <lineage>
        <taxon>Bacteria</taxon>
        <taxon>Bacillati</taxon>
        <taxon>Bacillota</taxon>
        <taxon>Bacilli</taxon>
        <taxon>Lactobacillales</taxon>
        <taxon>Aerococcaceae</taxon>
        <taxon>Aerococcus</taxon>
    </lineage>
</organism>
<dbReference type="InterPro" id="IPR000873">
    <property type="entry name" value="AMP-dep_synth/lig_dom"/>
</dbReference>
<dbReference type="PROSITE" id="PS00455">
    <property type="entry name" value="AMP_BINDING"/>
    <property type="match status" value="1"/>
</dbReference>
<keyword evidence="2" id="KW-0436">Ligase</keyword>
<dbReference type="AlphaFoldDB" id="A0A2I1K8P1"/>
<dbReference type="PANTHER" id="PTHR43767">
    <property type="entry name" value="LONG-CHAIN-FATTY-ACID--COA LIGASE"/>
    <property type="match status" value="1"/>
</dbReference>
<dbReference type="Gene3D" id="3.40.50.12780">
    <property type="entry name" value="N-terminal domain of ligase-like"/>
    <property type="match status" value="1"/>
</dbReference>
<sequence length="501" mass="57956">MEFSFSPLNLYTNFKEACQNHPSTSMVFDELLPAFPEIGYETTYEEVHQAILKRAYQLNHMRLKKHDFLIIFKSSRFDTYLLAVAASYLGIIPVMISYHFKEDTLAVFQERLDDPYIIYDDVTSSVIDKLQSHKAFSVRDLVLEDEEPISQQFLKEDEISYITHTSGTTGIPKLICHSAISMGWRVYWHCLVFSKIDRIDRIGFLISPVHSRYNIGISSLMKIGYPLMPLSNSKLSVIKSMLTKYPVIALETHPNHFLQWRVLTQTCPEIFKTVKYYHSTFDAINNQTMVDFLSTSGHKEAYFLQVYGQSECGPMILKVHTLDSLKTDKGRDMGQGLAPLTDARIVDENKNLLSKNTPGHIQLLSRGRALTYYKENERFNENVDGDWWDSGDYGYINDEGHLFLQDRQVDLIKNIESNLQLEDFLLDHLSFLAEVVIVRDPEGKPQPIIAINEGQTFDEDAWWQAVSDLPYLNKPIIWDYDQFPRTATMKIRRLTIESQLK</sequence>
<dbReference type="PANTHER" id="PTHR43767:SF1">
    <property type="entry name" value="NONRIBOSOMAL PEPTIDE SYNTHASE PES1 (EUROFUNG)-RELATED"/>
    <property type="match status" value="1"/>
</dbReference>
<reference evidence="2 3" key="1">
    <citation type="submission" date="2017-12" db="EMBL/GenBank/DDBJ databases">
        <title>Phylogenetic diversity of female urinary microbiome.</title>
        <authorList>
            <person name="Thomas-White K."/>
            <person name="Wolfe A.J."/>
        </authorList>
    </citation>
    <scope>NUCLEOTIDE SEQUENCE [LARGE SCALE GENOMIC DNA]</scope>
    <source>
        <strain evidence="2 3">UMB0844</strain>
    </source>
</reference>
<dbReference type="SUPFAM" id="SSF56801">
    <property type="entry name" value="Acetyl-CoA synthetase-like"/>
    <property type="match status" value="1"/>
</dbReference>
<proteinExistence type="predicted"/>
<dbReference type="InterPro" id="IPR020845">
    <property type="entry name" value="AMP-binding_CS"/>
</dbReference>
<feature type="domain" description="AMP-dependent synthetase/ligase" evidence="1">
    <location>
        <begin position="14"/>
        <end position="373"/>
    </location>
</feature>
<evidence type="ECO:0000313" key="3">
    <source>
        <dbReference type="Proteomes" id="UP000234775"/>
    </source>
</evidence>
<dbReference type="InterPro" id="IPR042099">
    <property type="entry name" value="ANL_N_sf"/>
</dbReference>
<comment type="caution">
    <text evidence="2">The sequence shown here is derived from an EMBL/GenBank/DDBJ whole genome shotgun (WGS) entry which is preliminary data.</text>
</comment>
<keyword evidence="3" id="KW-1185">Reference proteome</keyword>
<accession>A0A2I1K8P1</accession>
<dbReference type="Proteomes" id="UP000234775">
    <property type="component" value="Unassembled WGS sequence"/>
</dbReference>